<name>A0ABU2V1P1_9ACTN</name>
<accession>A0ABU2V1P1</accession>
<gene>
    <name evidence="2" type="ORF">RNB18_03250</name>
</gene>
<evidence type="ECO:0000256" key="1">
    <source>
        <dbReference type="SAM" id="MobiDB-lite"/>
    </source>
</evidence>
<sequence>MDISVARVLGPAATRGGLFDAYDLASRGLAAVTRPPTIRWPSPVSRPPRTVVIRCLAVRPGHRDGGFADRSVADTAPPTPGGGDPRQNVGAVADTMTADTGPPRTAPDGAPAAERRAR</sequence>
<comment type="caution">
    <text evidence="2">The sequence shown here is derived from an EMBL/GenBank/DDBJ whole genome shotgun (WGS) entry which is preliminary data.</text>
</comment>
<proteinExistence type="predicted"/>
<dbReference type="EMBL" id="JAVREZ010000001">
    <property type="protein sequence ID" value="MDT0479215.1"/>
    <property type="molecule type" value="Genomic_DNA"/>
</dbReference>
<dbReference type="RefSeq" id="WP_311712598.1">
    <property type="nucleotide sequence ID" value="NZ_JAVREZ010000001.1"/>
</dbReference>
<organism evidence="2 3">
    <name type="scientific">Streptomyces doebereineriae</name>
    <dbReference type="NCBI Taxonomy" id="3075528"/>
    <lineage>
        <taxon>Bacteria</taxon>
        <taxon>Bacillati</taxon>
        <taxon>Actinomycetota</taxon>
        <taxon>Actinomycetes</taxon>
        <taxon>Kitasatosporales</taxon>
        <taxon>Streptomycetaceae</taxon>
        <taxon>Streptomyces</taxon>
    </lineage>
</organism>
<dbReference type="Proteomes" id="UP001183824">
    <property type="component" value="Unassembled WGS sequence"/>
</dbReference>
<keyword evidence="3" id="KW-1185">Reference proteome</keyword>
<feature type="region of interest" description="Disordered" evidence="1">
    <location>
        <begin position="63"/>
        <end position="118"/>
    </location>
</feature>
<evidence type="ECO:0000313" key="3">
    <source>
        <dbReference type="Proteomes" id="UP001183824"/>
    </source>
</evidence>
<protein>
    <submittedName>
        <fullName evidence="2">Uncharacterized protein</fullName>
    </submittedName>
</protein>
<reference evidence="3" key="1">
    <citation type="submission" date="2023-07" db="EMBL/GenBank/DDBJ databases">
        <title>30 novel species of actinomycetes from the DSMZ collection.</title>
        <authorList>
            <person name="Nouioui I."/>
        </authorList>
    </citation>
    <scope>NUCLEOTIDE SEQUENCE [LARGE SCALE GENOMIC DNA]</scope>
    <source>
        <strain evidence="3">DSM 41640</strain>
    </source>
</reference>
<evidence type="ECO:0000313" key="2">
    <source>
        <dbReference type="EMBL" id="MDT0479215.1"/>
    </source>
</evidence>